<proteinExistence type="predicted"/>
<keyword evidence="2" id="KW-1185">Reference proteome</keyword>
<sequence length="530" mass="55748">MKPTLITCELLLATAALALPEIRIGKKHKHKNSPARPVYRKRQVDDGTLDTTVYDIITYSIGGAYYANLTVGTPPQQQVVILDTGSSDLYFDATSAPACQTDGPYECRGGTFSPAKSSTYDEVLPAPAFDTRYGDGSTASGPFGRDTICLADTCVTNAQFGVATQVKSTTGYALGLLGLGYSQNEATRHEYPNIPEVLVNADVINSRLYSIYLNDLGAETGNILFGGIDQSKYSGPLQMVDLLPNAFTAEIDQFVTTVTALSTVVNGERNTVWSGGSAGVEAYAARDEALPVLLDTGSSAWNVPESYYPYIVQNFPYIGRNGLCPCSAVDPADKLIVEFAGKIKIEVPASEFIVPIYNRTTNDEYEYPNGKDQCIFMIVPSKGTGQGFDTLGDAVLRSMYVVFDMDNGQMGLAQANLDSSAPSDIVEVPAGPGGIAKVVGNERPPPPQSSTWPIAQQLNATANYVASPAKTTVGEVTGVGAVPADAQTGAAQATSTGASVHLVVPPLDWSGACTAAAALVMAALGAGLVL</sequence>
<comment type="caution">
    <text evidence="1">The sequence shown here is derived from an EMBL/GenBank/DDBJ whole genome shotgun (WGS) entry which is preliminary data.</text>
</comment>
<protein>
    <submittedName>
        <fullName evidence="1">Uncharacterized protein</fullName>
    </submittedName>
</protein>
<name>A0ACC3NVV7_9PEZI</name>
<evidence type="ECO:0000313" key="2">
    <source>
        <dbReference type="Proteomes" id="UP001281147"/>
    </source>
</evidence>
<evidence type="ECO:0000313" key="1">
    <source>
        <dbReference type="EMBL" id="KAK3723885.1"/>
    </source>
</evidence>
<reference evidence="1" key="1">
    <citation type="submission" date="2023-07" db="EMBL/GenBank/DDBJ databases">
        <title>Black Yeasts Isolated from many extreme environments.</title>
        <authorList>
            <person name="Coleine C."/>
            <person name="Stajich J.E."/>
            <person name="Selbmann L."/>
        </authorList>
    </citation>
    <scope>NUCLEOTIDE SEQUENCE</scope>
    <source>
        <strain evidence="1">CCFEE 5714</strain>
    </source>
</reference>
<dbReference type="EMBL" id="JAUTXU010000007">
    <property type="protein sequence ID" value="KAK3723885.1"/>
    <property type="molecule type" value="Genomic_DNA"/>
</dbReference>
<organism evidence="1 2">
    <name type="scientific">Vermiconidia calcicola</name>
    <dbReference type="NCBI Taxonomy" id="1690605"/>
    <lineage>
        <taxon>Eukaryota</taxon>
        <taxon>Fungi</taxon>
        <taxon>Dikarya</taxon>
        <taxon>Ascomycota</taxon>
        <taxon>Pezizomycotina</taxon>
        <taxon>Dothideomycetes</taxon>
        <taxon>Dothideomycetidae</taxon>
        <taxon>Mycosphaerellales</taxon>
        <taxon>Extremaceae</taxon>
        <taxon>Vermiconidia</taxon>
    </lineage>
</organism>
<dbReference type="Proteomes" id="UP001281147">
    <property type="component" value="Unassembled WGS sequence"/>
</dbReference>
<gene>
    <name evidence="1" type="ORF">LTR37_001369</name>
</gene>
<accession>A0ACC3NVV7</accession>